<reference evidence="7" key="1">
    <citation type="submission" date="2019-08" db="EMBL/GenBank/DDBJ databases">
        <authorList>
            <person name="Kucharzyk K."/>
            <person name="Murdoch R.W."/>
            <person name="Higgins S."/>
            <person name="Loffler F."/>
        </authorList>
    </citation>
    <scope>NUCLEOTIDE SEQUENCE</scope>
</reference>
<dbReference type="GO" id="GO:0005047">
    <property type="term" value="F:signal recognition particle binding"/>
    <property type="evidence" value="ECO:0007669"/>
    <property type="project" value="TreeGrafter"/>
</dbReference>
<gene>
    <name evidence="7" type="primary">ftsY_50</name>
    <name evidence="7" type="ORF">SDC9_158800</name>
</gene>
<dbReference type="PANTHER" id="PTHR43134">
    <property type="entry name" value="SIGNAL RECOGNITION PARTICLE RECEPTOR SUBUNIT ALPHA"/>
    <property type="match status" value="1"/>
</dbReference>
<dbReference type="AlphaFoldDB" id="A0A645FB64"/>
<dbReference type="EMBL" id="VSSQ01057716">
    <property type="protein sequence ID" value="MPN11497.1"/>
    <property type="molecule type" value="Genomic_DNA"/>
</dbReference>
<evidence type="ECO:0000256" key="1">
    <source>
        <dbReference type="ARBA" id="ARBA00008531"/>
    </source>
</evidence>
<name>A0A645FB64_9ZZZZ</name>
<dbReference type="GO" id="GO:0006614">
    <property type="term" value="P:SRP-dependent cotranslational protein targeting to membrane"/>
    <property type="evidence" value="ECO:0007669"/>
    <property type="project" value="InterPro"/>
</dbReference>
<feature type="domain" description="SRP54-type proteins GTP-binding" evidence="6">
    <location>
        <begin position="1"/>
        <end position="170"/>
    </location>
</feature>
<dbReference type="SUPFAM" id="SSF52540">
    <property type="entry name" value="P-loop containing nucleoside triphosphate hydrolases"/>
    <property type="match status" value="1"/>
</dbReference>
<dbReference type="InterPro" id="IPR027417">
    <property type="entry name" value="P-loop_NTPase"/>
</dbReference>
<evidence type="ECO:0000256" key="2">
    <source>
        <dbReference type="ARBA" id="ARBA00022741"/>
    </source>
</evidence>
<accession>A0A645FB64</accession>
<comment type="similarity">
    <text evidence="1">Belongs to the GTP-binding SRP family.</text>
</comment>
<comment type="caution">
    <text evidence="7">The sequence shown here is derived from an EMBL/GenBank/DDBJ whole genome shotgun (WGS) entry which is preliminary data.</text>
</comment>
<evidence type="ECO:0000313" key="7">
    <source>
        <dbReference type="EMBL" id="MPN11497.1"/>
    </source>
</evidence>
<keyword evidence="7" id="KW-0675">Receptor</keyword>
<evidence type="ECO:0000256" key="4">
    <source>
        <dbReference type="ARBA" id="ARBA00023136"/>
    </source>
</evidence>
<protein>
    <submittedName>
        <fullName evidence="7">Signal recognition particle receptor FtsY</fullName>
    </submittedName>
</protein>
<evidence type="ECO:0000256" key="3">
    <source>
        <dbReference type="ARBA" id="ARBA00023134"/>
    </source>
</evidence>
<dbReference type="GO" id="GO:0012505">
    <property type="term" value="C:endomembrane system"/>
    <property type="evidence" value="ECO:0007669"/>
    <property type="project" value="UniProtKB-SubCell"/>
</dbReference>
<dbReference type="Pfam" id="PF00448">
    <property type="entry name" value="SRP54"/>
    <property type="match status" value="1"/>
</dbReference>
<dbReference type="GO" id="GO:0005886">
    <property type="term" value="C:plasma membrane"/>
    <property type="evidence" value="ECO:0007669"/>
    <property type="project" value="TreeGrafter"/>
</dbReference>
<dbReference type="Gene3D" id="3.40.50.300">
    <property type="entry name" value="P-loop containing nucleotide triphosphate hydrolases"/>
    <property type="match status" value="1"/>
</dbReference>
<dbReference type="GO" id="GO:0003924">
    <property type="term" value="F:GTPase activity"/>
    <property type="evidence" value="ECO:0007669"/>
    <property type="project" value="TreeGrafter"/>
</dbReference>
<keyword evidence="2" id="KW-0547">Nucleotide-binding</keyword>
<comment type="subcellular location">
    <subcellularLocation>
        <location evidence="5">Endomembrane system</location>
        <topology evidence="5">Peripheral membrane protein</topology>
        <orientation evidence="5">Cytoplasmic side</orientation>
    </subcellularLocation>
</comment>
<sequence>MLGAADTFRAAAVEQLQLWGERTHSPVITGAPCADPASVAFSAAQAACEQHMDILLIDTAGRQHNRKALMDELAKITRSIAKACPGAPHEVFLTLDASLGSNALNQAREFGKAAQLTGLVLTKLDGTGKGGMAVAVRREFALPTFFTGLGEGPDDLQPFGPELYPLALFDRGEPENS</sequence>
<dbReference type="GO" id="GO:0005525">
    <property type="term" value="F:GTP binding"/>
    <property type="evidence" value="ECO:0007669"/>
    <property type="project" value="UniProtKB-KW"/>
</dbReference>
<organism evidence="7">
    <name type="scientific">bioreactor metagenome</name>
    <dbReference type="NCBI Taxonomy" id="1076179"/>
    <lineage>
        <taxon>unclassified sequences</taxon>
        <taxon>metagenomes</taxon>
        <taxon>ecological metagenomes</taxon>
    </lineage>
</organism>
<evidence type="ECO:0000256" key="5">
    <source>
        <dbReference type="ARBA" id="ARBA00029433"/>
    </source>
</evidence>
<dbReference type="SMART" id="SM00962">
    <property type="entry name" value="SRP54"/>
    <property type="match status" value="1"/>
</dbReference>
<keyword evidence="4" id="KW-0472">Membrane</keyword>
<keyword evidence="3" id="KW-0342">GTP-binding</keyword>
<dbReference type="PANTHER" id="PTHR43134:SF1">
    <property type="entry name" value="SIGNAL RECOGNITION PARTICLE RECEPTOR SUBUNIT ALPHA"/>
    <property type="match status" value="1"/>
</dbReference>
<evidence type="ECO:0000259" key="6">
    <source>
        <dbReference type="SMART" id="SM00962"/>
    </source>
</evidence>
<dbReference type="InterPro" id="IPR000897">
    <property type="entry name" value="SRP54_GTPase_dom"/>
</dbReference>
<proteinExistence type="inferred from homology"/>